<reference evidence="1 2" key="1">
    <citation type="journal article" date="2020" name="Nature">
        <title>Isolation of an archaeon at the prokaryote-eukaryote interface.</title>
        <authorList>
            <person name="Imachi H."/>
            <person name="Nobu M.K."/>
            <person name="Nakahara N."/>
            <person name="Morono Y."/>
            <person name="Ogawara M."/>
            <person name="Takaki Y."/>
            <person name="Takano Y."/>
            <person name="Uematsu K."/>
            <person name="Ikuta T."/>
            <person name="Ito M."/>
            <person name="Matsui Y."/>
            <person name="Miyazaki M."/>
            <person name="Murata K."/>
            <person name="Saito Y."/>
            <person name="Sakai S."/>
            <person name="Song C."/>
            <person name="Tasumi E."/>
            <person name="Yamanaka Y."/>
            <person name="Yamaguchi T."/>
            <person name="Kamagata Y."/>
            <person name="Tamaki H."/>
            <person name="Takai K."/>
        </authorList>
    </citation>
    <scope>NUCLEOTIDE SEQUENCE [LARGE SCALE GENOMIC DNA]</scope>
    <source>
        <strain evidence="1 2">MK-D1</strain>
    </source>
</reference>
<proteinExistence type="predicted"/>
<keyword evidence="2" id="KW-1185">Reference proteome</keyword>
<keyword evidence="1" id="KW-0378">Hydrolase</keyword>
<protein>
    <submittedName>
        <fullName evidence="1">Alpha/beta fold hydrolase</fullName>
    </submittedName>
</protein>
<sequence>MLPKDFDHQVYILGYEVNISVDKWCREIAADFALFIEKEVGPAIIVGISYGGAVAIPFADQNPELTEKLLLLVSAYGLSDDGGIL</sequence>
<dbReference type="GO" id="GO:0016787">
    <property type="term" value="F:hydrolase activity"/>
    <property type="evidence" value="ECO:0007669"/>
    <property type="project" value="UniProtKB-KW"/>
</dbReference>
<dbReference type="KEGG" id="psyt:DSAG12_00305"/>
<gene>
    <name evidence="1" type="ORF">DSAG12_00305</name>
</gene>
<accession>A0A5B9D630</accession>
<reference evidence="1 2" key="2">
    <citation type="journal article" date="2024" name="Int. J. Syst. Evol. Microbiol.">
        <title>Promethearchaeum syntrophicum gen. nov., sp. nov., an anaerobic, obligately syntrophic archaeon, the first isolate of the lineage 'Asgard' archaea, and proposal of the new archaeal phylum Promethearchaeota phyl. nov. and kingdom Promethearchaeati regn. nov.</title>
        <authorList>
            <person name="Imachi H."/>
            <person name="Nobu M.K."/>
            <person name="Kato S."/>
            <person name="Takaki Y."/>
            <person name="Miyazaki M."/>
            <person name="Miyata M."/>
            <person name="Ogawara M."/>
            <person name="Saito Y."/>
            <person name="Sakai S."/>
            <person name="Tahara Y.O."/>
            <person name="Takano Y."/>
            <person name="Tasumi E."/>
            <person name="Uematsu K."/>
            <person name="Yoshimura T."/>
            <person name="Itoh T."/>
            <person name="Ohkuma M."/>
            <person name="Takai K."/>
        </authorList>
    </citation>
    <scope>NUCLEOTIDE SEQUENCE [LARGE SCALE GENOMIC DNA]</scope>
    <source>
        <strain evidence="1 2">MK-D1</strain>
    </source>
</reference>
<dbReference type="SUPFAM" id="SSF53474">
    <property type="entry name" value="alpha/beta-Hydrolases"/>
    <property type="match status" value="1"/>
</dbReference>
<dbReference type="Gene3D" id="3.40.50.1820">
    <property type="entry name" value="alpha/beta hydrolase"/>
    <property type="match status" value="1"/>
</dbReference>
<dbReference type="GeneID" id="41328309"/>
<dbReference type="Proteomes" id="UP000321408">
    <property type="component" value="Chromosome"/>
</dbReference>
<dbReference type="EMBL" id="CP042905">
    <property type="protein sequence ID" value="QEE14492.1"/>
    <property type="molecule type" value="Genomic_DNA"/>
</dbReference>
<organism evidence="1 2">
    <name type="scientific">Promethearchaeum syntrophicum</name>
    <dbReference type="NCBI Taxonomy" id="2594042"/>
    <lineage>
        <taxon>Archaea</taxon>
        <taxon>Promethearchaeati</taxon>
        <taxon>Promethearchaeota</taxon>
        <taxon>Promethearchaeia</taxon>
        <taxon>Promethearchaeales</taxon>
        <taxon>Promethearchaeaceae</taxon>
        <taxon>Promethearchaeum</taxon>
    </lineage>
</organism>
<evidence type="ECO:0000313" key="1">
    <source>
        <dbReference type="EMBL" id="QEE14492.1"/>
    </source>
</evidence>
<name>A0A5B9D630_9ARCH</name>
<dbReference type="AlphaFoldDB" id="A0A5B9D630"/>
<evidence type="ECO:0000313" key="2">
    <source>
        <dbReference type="Proteomes" id="UP000321408"/>
    </source>
</evidence>
<dbReference type="RefSeq" id="WP_147661446.1">
    <property type="nucleotide sequence ID" value="NZ_CP042905.2"/>
</dbReference>
<dbReference type="InterPro" id="IPR029058">
    <property type="entry name" value="AB_hydrolase_fold"/>
</dbReference>